<evidence type="ECO:0000313" key="1">
    <source>
        <dbReference type="EMBL" id="GMH02865.1"/>
    </source>
</evidence>
<dbReference type="EMBL" id="BSYO01000004">
    <property type="protein sequence ID" value="GMH02865.1"/>
    <property type="molecule type" value="Genomic_DNA"/>
</dbReference>
<sequence length="92" mass="10369">MISWWQRLKSRLLFGAKQGSEITSWSAIVNQGANEKAVRQKKADEEAEEMRSRAKKLREMSWRATENGGSSYSCISTLVEGLSSYHLLLTCG</sequence>
<dbReference type="Proteomes" id="UP001279734">
    <property type="component" value="Unassembled WGS sequence"/>
</dbReference>
<reference evidence="1" key="1">
    <citation type="submission" date="2023-05" db="EMBL/GenBank/DDBJ databases">
        <title>Nepenthes gracilis genome sequencing.</title>
        <authorList>
            <person name="Fukushima K."/>
        </authorList>
    </citation>
    <scope>NUCLEOTIDE SEQUENCE</scope>
    <source>
        <strain evidence="1">SING2019-196</strain>
    </source>
</reference>
<gene>
    <name evidence="1" type="ORF">Nepgr_004704</name>
</gene>
<dbReference type="AlphaFoldDB" id="A0AAD3XFK7"/>
<organism evidence="1 2">
    <name type="scientific">Nepenthes gracilis</name>
    <name type="common">Slender pitcher plant</name>
    <dbReference type="NCBI Taxonomy" id="150966"/>
    <lineage>
        <taxon>Eukaryota</taxon>
        <taxon>Viridiplantae</taxon>
        <taxon>Streptophyta</taxon>
        <taxon>Embryophyta</taxon>
        <taxon>Tracheophyta</taxon>
        <taxon>Spermatophyta</taxon>
        <taxon>Magnoliopsida</taxon>
        <taxon>eudicotyledons</taxon>
        <taxon>Gunneridae</taxon>
        <taxon>Pentapetalae</taxon>
        <taxon>Caryophyllales</taxon>
        <taxon>Nepenthaceae</taxon>
        <taxon>Nepenthes</taxon>
    </lineage>
</organism>
<protein>
    <submittedName>
        <fullName evidence="1">Uncharacterized protein</fullName>
    </submittedName>
</protein>
<dbReference type="SUPFAM" id="SSF53756">
    <property type="entry name" value="UDP-Glycosyltransferase/glycogen phosphorylase"/>
    <property type="match status" value="1"/>
</dbReference>
<dbReference type="Gene3D" id="3.40.50.2000">
    <property type="entry name" value="Glycogen Phosphorylase B"/>
    <property type="match status" value="2"/>
</dbReference>
<name>A0AAD3XFK7_NEPGR</name>
<proteinExistence type="predicted"/>
<evidence type="ECO:0000313" key="2">
    <source>
        <dbReference type="Proteomes" id="UP001279734"/>
    </source>
</evidence>
<accession>A0AAD3XFK7</accession>
<comment type="caution">
    <text evidence="1">The sequence shown here is derived from an EMBL/GenBank/DDBJ whole genome shotgun (WGS) entry which is preliminary data.</text>
</comment>
<keyword evidence="2" id="KW-1185">Reference proteome</keyword>